<accession>A0A4C1Y007</accession>
<gene>
    <name evidence="1" type="ORF">EVAR_4903_1</name>
</gene>
<proteinExistence type="predicted"/>
<dbReference type="Proteomes" id="UP000299102">
    <property type="component" value="Unassembled WGS sequence"/>
</dbReference>
<reference evidence="1 2" key="1">
    <citation type="journal article" date="2019" name="Commun. Biol.">
        <title>The bagworm genome reveals a unique fibroin gene that provides high tensile strength.</title>
        <authorList>
            <person name="Kono N."/>
            <person name="Nakamura H."/>
            <person name="Ohtoshi R."/>
            <person name="Tomita M."/>
            <person name="Numata K."/>
            <person name="Arakawa K."/>
        </authorList>
    </citation>
    <scope>NUCLEOTIDE SEQUENCE [LARGE SCALE GENOMIC DNA]</scope>
</reference>
<organism evidence="1 2">
    <name type="scientific">Eumeta variegata</name>
    <name type="common">Bagworm moth</name>
    <name type="synonym">Eumeta japonica</name>
    <dbReference type="NCBI Taxonomy" id="151549"/>
    <lineage>
        <taxon>Eukaryota</taxon>
        <taxon>Metazoa</taxon>
        <taxon>Ecdysozoa</taxon>
        <taxon>Arthropoda</taxon>
        <taxon>Hexapoda</taxon>
        <taxon>Insecta</taxon>
        <taxon>Pterygota</taxon>
        <taxon>Neoptera</taxon>
        <taxon>Endopterygota</taxon>
        <taxon>Lepidoptera</taxon>
        <taxon>Glossata</taxon>
        <taxon>Ditrysia</taxon>
        <taxon>Tineoidea</taxon>
        <taxon>Psychidae</taxon>
        <taxon>Oiketicinae</taxon>
        <taxon>Eumeta</taxon>
    </lineage>
</organism>
<sequence>MTIAKSSVRLVLGVELFFVGVHQFYQRCDLLIATPTCRFSFTVSVPLSPRPPQFRGRGGRAAAGRLCLLSSQS</sequence>
<dbReference type="AlphaFoldDB" id="A0A4C1Y007"/>
<keyword evidence="2" id="KW-1185">Reference proteome</keyword>
<evidence type="ECO:0000313" key="2">
    <source>
        <dbReference type="Proteomes" id="UP000299102"/>
    </source>
</evidence>
<comment type="caution">
    <text evidence="1">The sequence shown here is derived from an EMBL/GenBank/DDBJ whole genome shotgun (WGS) entry which is preliminary data.</text>
</comment>
<protein>
    <submittedName>
        <fullName evidence="1">Uncharacterized protein</fullName>
    </submittedName>
</protein>
<name>A0A4C1Y007_EUMVA</name>
<evidence type="ECO:0000313" key="1">
    <source>
        <dbReference type="EMBL" id="GBP68304.1"/>
    </source>
</evidence>
<dbReference type="EMBL" id="BGZK01001007">
    <property type="protein sequence ID" value="GBP68304.1"/>
    <property type="molecule type" value="Genomic_DNA"/>
</dbReference>